<dbReference type="PANTHER" id="PTHR43615">
    <property type="entry name" value="PHOSPHOENOLPYRUVATE SYNTHASE-RELATED"/>
    <property type="match status" value="1"/>
</dbReference>
<dbReference type="RefSeq" id="WP_390278290.1">
    <property type="nucleotide sequence ID" value="NZ_JBHUDK010000016.1"/>
</dbReference>
<reference evidence="7 8" key="1">
    <citation type="journal article" date="2019" name="Int. J. Syst. Evol. Microbiol.">
        <title>The Global Catalogue of Microorganisms (GCM) 10K type strain sequencing project: providing services to taxonomists for standard genome sequencing and annotation.</title>
        <authorList>
            <consortium name="The Broad Institute Genomics Platform"/>
            <consortium name="The Broad Institute Genome Sequencing Center for Infectious Disease"/>
            <person name="Wu L."/>
            <person name="Ma J."/>
        </authorList>
    </citation>
    <scope>NUCLEOTIDE SEQUENCE [LARGE SCALE GENOMIC DNA]</scope>
    <source>
        <strain evidence="7 8">CGMCC 1.12121</strain>
    </source>
</reference>
<feature type="domain" description="PEP-utilising enzyme mobile" evidence="5">
    <location>
        <begin position="824"/>
        <end position="895"/>
    </location>
</feature>
<dbReference type="Pfam" id="PF00391">
    <property type="entry name" value="PEP-utilizers"/>
    <property type="match status" value="1"/>
</dbReference>
<dbReference type="Proteomes" id="UP001597085">
    <property type="component" value="Unassembled WGS sequence"/>
</dbReference>
<dbReference type="PANTHER" id="PTHR43615:SF1">
    <property type="entry name" value="PPDK_N DOMAIN-CONTAINING PROTEIN"/>
    <property type="match status" value="1"/>
</dbReference>
<dbReference type="InterPro" id="IPR008279">
    <property type="entry name" value="PEP-util_enz_mobile_dom"/>
</dbReference>
<dbReference type="AlphaFoldDB" id="A0ABD6CRD4"/>
<dbReference type="InterPro" id="IPR002192">
    <property type="entry name" value="PPDK_AMP/ATP-bd"/>
</dbReference>
<dbReference type="Pfam" id="PF01326">
    <property type="entry name" value="PPDK_N"/>
    <property type="match status" value="1"/>
</dbReference>
<accession>A0ABD6CRD4</accession>
<dbReference type="FunFam" id="3.30.1490.20:FF:000010">
    <property type="entry name" value="Phosphoenolpyruvate synthase"/>
    <property type="match status" value="1"/>
</dbReference>
<dbReference type="InterPro" id="IPR051549">
    <property type="entry name" value="PEP_Utilizing_Enz"/>
</dbReference>
<evidence type="ECO:0000256" key="1">
    <source>
        <dbReference type="ARBA" id="ARBA00022741"/>
    </source>
</evidence>
<dbReference type="InterPro" id="IPR013815">
    <property type="entry name" value="ATP_grasp_subdomain_1"/>
</dbReference>
<evidence type="ECO:0000256" key="4">
    <source>
        <dbReference type="SAM" id="MobiDB-lite"/>
    </source>
</evidence>
<dbReference type="Gene3D" id="3.50.30.10">
    <property type="entry name" value="Phosphohistidine domain"/>
    <property type="match status" value="1"/>
</dbReference>
<evidence type="ECO:0000256" key="3">
    <source>
        <dbReference type="ARBA" id="ARBA00071420"/>
    </source>
</evidence>
<dbReference type="GO" id="GO:0005524">
    <property type="term" value="F:ATP binding"/>
    <property type="evidence" value="ECO:0007669"/>
    <property type="project" value="UniProtKB-KW"/>
</dbReference>
<protein>
    <recommendedName>
        <fullName evidence="3">Probable phosphoenolpyruvate synthase</fullName>
    </recommendedName>
</protein>
<evidence type="ECO:0000256" key="2">
    <source>
        <dbReference type="ARBA" id="ARBA00022840"/>
    </source>
</evidence>
<proteinExistence type="predicted"/>
<evidence type="ECO:0000313" key="8">
    <source>
        <dbReference type="Proteomes" id="UP001597085"/>
    </source>
</evidence>
<keyword evidence="8" id="KW-1185">Reference proteome</keyword>
<dbReference type="InterPro" id="IPR036637">
    <property type="entry name" value="Phosphohistidine_dom_sf"/>
</dbReference>
<feature type="region of interest" description="Disordered" evidence="4">
    <location>
        <begin position="1"/>
        <end position="21"/>
    </location>
</feature>
<dbReference type="SUPFAM" id="SSF56059">
    <property type="entry name" value="Glutathione synthetase ATP-binding domain-like"/>
    <property type="match status" value="1"/>
</dbReference>
<keyword evidence="2" id="KW-0067">ATP-binding</keyword>
<name>A0ABD6CRD4_9EURY</name>
<keyword evidence="1" id="KW-0547">Nucleotide-binding</keyword>
<comment type="caution">
    <text evidence="7">The sequence shown here is derived from an EMBL/GenBank/DDBJ whole genome shotgun (WGS) entry which is preliminary data.</text>
</comment>
<gene>
    <name evidence="7" type="ORF">ACFSBX_16900</name>
</gene>
<evidence type="ECO:0000259" key="6">
    <source>
        <dbReference type="Pfam" id="PF01326"/>
    </source>
</evidence>
<evidence type="ECO:0000313" key="7">
    <source>
        <dbReference type="EMBL" id="MFD1600620.1"/>
    </source>
</evidence>
<evidence type="ECO:0000259" key="5">
    <source>
        <dbReference type="Pfam" id="PF00391"/>
    </source>
</evidence>
<sequence length="901" mass="98406">MSELNGEQVDGPTVVSLSDPEATDRELVGGKGANLAQLASAGVPVPDGFCVTTVIYQQLLDKHTKKAIASLSNLDPADSEAIADAGATIRKQIRESEFPDGVQDSIREMLNTSGAPVNKSYAVRSSATAEDLPYASFAGQQETFLNVQGLDAVIDRIRDCMASLYTDRAITYREQNGIAHANVSLAVVIQQMVSADASGVLFTADPMTGNRNESVIEACRGLGEGLVSGEVNVDNIKIDTRSGDILSYEVGEQRTAVHLQPSGGTKTVELPRTDQSSRVLTNEQVRTLVEIGEEIEAIFDRPQDVEWSLTDGEITVLQARPITSLFPLPSPTPDDDGLYVYISMGHGQSFAEAMPPLVLDIWKSYVQTLFTEYGFDPNTQWVVEAGGRIYINITGALRFAPMRKRFPEHLSEANEQMGAAVKDLLDRRGEEFQGDGFLLERIASIPTVASTIGSLLWNILPQMRTVFDGFLGAFFGDPVSPKQEQARWEGWGKNVASQLRDPEDIAEQVRLVFDIPREATQYPSMGGLVAGTVAEGMLESQFPDASDDVNAVGRGLPEEMLTKINLRISDIADIAREYPPVADALNQGSSLDEIKSVDGGERFWSAVTDFLDDYGHRATGELDISRPRWQDDPSLVLNIIQSTVNSSEESDHRDRFRELEQGANAAAQRLERRAGQRFFGSFRQRIVRKLIRTYRGGIQTREYPKHGAGYFFTAWHEVLREAGELLTSNGVLSTAEDVWFLRKEELSNLLSGESIDVDINARRSAYQRHISIDAPPVLTSDGESLRGDIEREEIPEGALVGTGVSDGTVEGVARVVRDPSEESIEKGEILVAPSSDPGWTPLFLNAAGVVVEVGGQMSHGSLVAREYGIPAVVAVQDATRQIQTGQRIRIDGSTGFVEILE</sequence>
<dbReference type="SUPFAM" id="SSF52009">
    <property type="entry name" value="Phosphohistidine domain"/>
    <property type="match status" value="1"/>
</dbReference>
<dbReference type="GO" id="GO:0016740">
    <property type="term" value="F:transferase activity"/>
    <property type="evidence" value="ECO:0007669"/>
    <property type="project" value="UniProtKB-ARBA"/>
</dbReference>
<feature type="domain" description="Pyruvate phosphate dikinase AMP/ATP-binding" evidence="6">
    <location>
        <begin position="26"/>
        <end position="324"/>
    </location>
</feature>
<dbReference type="EMBL" id="JBHUDK010000016">
    <property type="protein sequence ID" value="MFD1600620.1"/>
    <property type="molecule type" value="Genomic_DNA"/>
</dbReference>
<organism evidence="7 8">
    <name type="scientific">Halobellus rarus</name>
    <dbReference type="NCBI Taxonomy" id="1126237"/>
    <lineage>
        <taxon>Archaea</taxon>
        <taxon>Methanobacteriati</taxon>
        <taxon>Methanobacteriota</taxon>
        <taxon>Stenosarchaea group</taxon>
        <taxon>Halobacteria</taxon>
        <taxon>Halobacteriales</taxon>
        <taxon>Haloferacaceae</taxon>
        <taxon>Halobellus</taxon>
    </lineage>
</organism>
<dbReference type="Gene3D" id="3.30.1490.20">
    <property type="entry name" value="ATP-grasp fold, A domain"/>
    <property type="match status" value="1"/>
</dbReference>
<dbReference type="Gene3D" id="3.30.470.20">
    <property type="entry name" value="ATP-grasp fold, B domain"/>
    <property type="match status" value="1"/>
</dbReference>